<dbReference type="GO" id="GO:0017004">
    <property type="term" value="P:cytochrome complex assembly"/>
    <property type="evidence" value="ECO:0007669"/>
    <property type="project" value="UniProtKB-KW"/>
</dbReference>
<keyword evidence="4" id="KW-0676">Redox-active center</keyword>
<dbReference type="PANTHER" id="PTHR42852">
    <property type="entry name" value="THIOL:DISULFIDE INTERCHANGE PROTEIN DSBE"/>
    <property type="match status" value="1"/>
</dbReference>
<keyword evidence="5" id="KW-0732">Signal</keyword>
<dbReference type="PANTHER" id="PTHR42852:SF6">
    <property type="entry name" value="THIOL:DISULFIDE INTERCHANGE PROTEIN DSBE"/>
    <property type="match status" value="1"/>
</dbReference>
<feature type="chain" id="PRO_5038456252" evidence="5">
    <location>
        <begin position="21"/>
        <end position="458"/>
    </location>
</feature>
<keyword evidence="8" id="KW-1185">Reference proteome</keyword>
<evidence type="ECO:0000256" key="5">
    <source>
        <dbReference type="SAM" id="SignalP"/>
    </source>
</evidence>
<comment type="subcellular location">
    <subcellularLocation>
        <location evidence="1">Cell envelope</location>
    </subcellularLocation>
</comment>
<dbReference type="AlphaFoldDB" id="A0A9E2W4U7"/>
<evidence type="ECO:0000313" key="7">
    <source>
        <dbReference type="EMBL" id="MBV4360180.1"/>
    </source>
</evidence>
<evidence type="ECO:0000256" key="4">
    <source>
        <dbReference type="ARBA" id="ARBA00023284"/>
    </source>
</evidence>
<sequence length="458" mass="51589">MKKCSALLLLMAACYTTVLATVPPAKLFLLTGSFQKNYTADMMLMKVHEGKRIPIATAKPGKDKDFAFALSNPEEGFYYIAEGKGNNPVRIYVKSGDALSVEINDEGYKMITGSQENKLLADWAAASSVIARPAFQFTKINMEYQEYFKNLNVFLPEAKKFNQKITTPNKKFNALMKMAVDMDVELDAMHYLLVPHSTHPTKAEYPDFYAQIIKSPKYTSASVLQLGETVEYMGNYSTFCTLMGDRNAPAPANRTEWAANLFGNDTLKGAYVANNMSRFKSYEEFTSTIDPLKKYLVTDSMKAAYFNTMKAMNNFKKGSASYNFSYEDINGNKVSMNDLKGKVVLIDVWATWCGPCKKELPFLKTLEEEMKDKNVVFVSISVDELKDKEKWKTFVQTQQLGGTQLFAAGWSDIAKFYDINGIPRFMVFDKEGKIVTVDAPRPSEAALKTLLNETLREN</sequence>
<dbReference type="Pfam" id="PF08534">
    <property type="entry name" value="Redoxin"/>
    <property type="match status" value="1"/>
</dbReference>
<comment type="caution">
    <text evidence="7">The sequence shown here is derived from an EMBL/GenBank/DDBJ whole genome shotgun (WGS) entry which is preliminary data.</text>
</comment>
<name>A0A9E2W4U7_9BACT</name>
<dbReference type="RefSeq" id="WP_217794446.1">
    <property type="nucleotide sequence ID" value="NZ_JAHSPG010000017.1"/>
</dbReference>
<dbReference type="PROSITE" id="PS51352">
    <property type="entry name" value="THIOREDOXIN_2"/>
    <property type="match status" value="1"/>
</dbReference>
<feature type="signal peptide" evidence="5">
    <location>
        <begin position="1"/>
        <end position="20"/>
    </location>
</feature>
<dbReference type="CDD" id="cd02966">
    <property type="entry name" value="TlpA_like_family"/>
    <property type="match status" value="1"/>
</dbReference>
<gene>
    <name evidence="7" type="ORF">KTO63_23650</name>
</gene>
<protein>
    <submittedName>
        <fullName evidence="7">TlpA family protein disulfide reductase</fullName>
    </submittedName>
</protein>
<dbReference type="InterPro" id="IPR013740">
    <property type="entry name" value="Redoxin"/>
</dbReference>
<keyword evidence="2" id="KW-0201">Cytochrome c-type biogenesis</keyword>
<proteinExistence type="predicted"/>
<evidence type="ECO:0000313" key="8">
    <source>
        <dbReference type="Proteomes" id="UP000812270"/>
    </source>
</evidence>
<dbReference type="Proteomes" id="UP000812270">
    <property type="component" value="Unassembled WGS sequence"/>
</dbReference>
<evidence type="ECO:0000256" key="2">
    <source>
        <dbReference type="ARBA" id="ARBA00022748"/>
    </source>
</evidence>
<reference evidence="7" key="1">
    <citation type="submission" date="2021-06" db="EMBL/GenBank/DDBJ databases">
        <authorList>
            <person name="Huq M.A."/>
        </authorList>
    </citation>
    <scope>NUCLEOTIDE SEQUENCE</scope>
    <source>
        <strain evidence="7">MAH-26</strain>
    </source>
</reference>
<evidence type="ECO:0000256" key="1">
    <source>
        <dbReference type="ARBA" id="ARBA00004196"/>
    </source>
</evidence>
<dbReference type="InterPro" id="IPR017937">
    <property type="entry name" value="Thioredoxin_CS"/>
</dbReference>
<accession>A0A9E2W4U7</accession>
<dbReference type="GO" id="GO:0030313">
    <property type="term" value="C:cell envelope"/>
    <property type="evidence" value="ECO:0007669"/>
    <property type="project" value="UniProtKB-SubCell"/>
</dbReference>
<organism evidence="7 8">
    <name type="scientific">Pinibacter aurantiacus</name>
    <dbReference type="NCBI Taxonomy" id="2851599"/>
    <lineage>
        <taxon>Bacteria</taxon>
        <taxon>Pseudomonadati</taxon>
        <taxon>Bacteroidota</taxon>
        <taxon>Chitinophagia</taxon>
        <taxon>Chitinophagales</taxon>
        <taxon>Chitinophagaceae</taxon>
        <taxon>Pinibacter</taxon>
    </lineage>
</organism>
<dbReference type="GO" id="GO:0016491">
    <property type="term" value="F:oxidoreductase activity"/>
    <property type="evidence" value="ECO:0007669"/>
    <property type="project" value="InterPro"/>
</dbReference>
<keyword evidence="3" id="KW-1015">Disulfide bond</keyword>
<evidence type="ECO:0000259" key="6">
    <source>
        <dbReference type="PROSITE" id="PS51352"/>
    </source>
</evidence>
<dbReference type="EMBL" id="JAHSPG010000017">
    <property type="protein sequence ID" value="MBV4360180.1"/>
    <property type="molecule type" value="Genomic_DNA"/>
</dbReference>
<dbReference type="InterPro" id="IPR013766">
    <property type="entry name" value="Thioredoxin_domain"/>
</dbReference>
<dbReference type="PROSITE" id="PS00194">
    <property type="entry name" value="THIOREDOXIN_1"/>
    <property type="match status" value="1"/>
</dbReference>
<feature type="domain" description="Thioredoxin" evidence="6">
    <location>
        <begin position="315"/>
        <end position="456"/>
    </location>
</feature>
<dbReference type="InterPro" id="IPR050553">
    <property type="entry name" value="Thioredoxin_ResA/DsbE_sf"/>
</dbReference>
<evidence type="ECO:0000256" key="3">
    <source>
        <dbReference type="ARBA" id="ARBA00023157"/>
    </source>
</evidence>